<dbReference type="Proteomes" id="UP000039865">
    <property type="component" value="Unassembled WGS sequence"/>
</dbReference>
<evidence type="ECO:0000256" key="1">
    <source>
        <dbReference type="SAM" id="MobiDB-lite"/>
    </source>
</evidence>
<accession>A0A078B3S9</accession>
<name>A0A078B3S9_STYLE</name>
<evidence type="ECO:0008006" key="4">
    <source>
        <dbReference type="Google" id="ProtNLM"/>
    </source>
</evidence>
<reference evidence="2 3" key="1">
    <citation type="submission" date="2014-06" db="EMBL/GenBank/DDBJ databases">
        <authorList>
            <person name="Swart Estienne"/>
        </authorList>
    </citation>
    <scope>NUCLEOTIDE SEQUENCE [LARGE SCALE GENOMIC DNA]</scope>
    <source>
        <strain evidence="2 3">130c</strain>
    </source>
</reference>
<dbReference type="AlphaFoldDB" id="A0A078B3S9"/>
<gene>
    <name evidence="2" type="primary">Contig2013.g2171</name>
    <name evidence="2" type="ORF">STYLEM_18270</name>
</gene>
<organism evidence="2 3">
    <name type="scientific">Stylonychia lemnae</name>
    <name type="common">Ciliate</name>
    <dbReference type="NCBI Taxonomy" id="5949"/>
    <lineage>
        <taxon>Eukaryota</taxon>
        <taxon>Sar</taxon>
        <taxon>Alveolata</taxon>
        <taxon>Ciliophora</taxon>
        <taxon>Intramacronucleata</taxon>
        <taxon>Spirotrichea</taxon>
        <taxon>Stichotrichia</taxon>
        <taxon>Sporadotrichida</taxon>
        <taxon>Oxytrichidae</taxon>
        <taxon>Stylonychinae</taxon>
        <taxon>Stylonychia</taxon>
    </lineage>
</organism>
<sequence>MELNELQEESLKIQRLLKRLKGIVNLTLGQAIDEENGYTKYDLPDKLQDLPDGESMSHKVSVKLPIIKQPKQPPLHDYKEHQGSVHGNKTESIRSMRSLNRTLDDIGFLPQPIQSNRIRVNFSADRNLQGGWNHDPSSQIYQMIYKNEIQRLESIKEDEKGQPIPASEYQRILRTIKSDNKGDKLSDKKSYQDYKSSLHFNTQYPGDSKLSKYPLSLAEEEQEEIQSLLINDPIKQSSRFLPFPVEPPVSMKQRLLDNEYKTLNLPEINKQVQDFYKNDLLKPRVYNERNQYHLEKYQVILQDSQNTQQEGTSLIQEQKFNNVKYQMMQDQIISKNNELPAQQEYLKKLMYNIFYTDEALAQQQKPIVMDIHQKKIMLNPANLQEAHPVFSKLKTKTLELLFEETGDLVRMKNSQILYNEGDMLQLWNMMQGKFGQVSGGDTLGEEGLLDEKQVGDNTYDAIRLENAEAMEETFLFEIKRDKWKQMKDLLGRLKLQIDFFTMTNILKKNLTQKRGWRIFNHGSVLL</sequence>
<proteinExistence type="predicted"/>
<dbReference type="SUPFAM" id="SSF51206">
    <property type="entry name" value="cAMP-binding domain-like"/>
    <property type="match status" value="1"/>
</dbReference>
<feature type="region of interest" description="Disordered" evidence="1">
    <location>
        <begin position="70"/>
        <end position="89"/>
    </location>
</feature>
<evidence type="ECO:0000313" key="3">
    <source>
        <dbReference type="Proteomes" id="UP000039865"/>
    </source>
</evidence>
<feature type="compositionally biased region" description="Basic and acidic residues" evidence="1">
    <location>
        <begin position="74"/>
        <end position="89"/>
    </location>
</feature>
<protein>
    <recommendedName>
        <fullName evidence="4">Cyclic nucleotide-binding domain-containing protein</fullName>
    </recommendedName>
</protein>
<dbReference type="InParanoid" id="A0A078B3S9"/>
<keyword evidence="3" id="KW-1185">Reference proteome</keyword>
<dbReference type="EMBL" id="CCKQ01017275">
    <property type="protein sequence ID" value="CDW89139.1"/>
    <property type="molecule type" value="Genomic_DNA"/>
</dbReference>
<dbReference type="InterPro" id="IPR018490">
    <property type="entry name" value="cNMP-bd_dom_sf"/>
</dbReference>
<evidence type="ECO:0000313" key="2">
    <source>
        <dbReference type="EMBL" id="CDW89139.1"/>
    </source>
</evidence>